<dbReference type="InterPro" id="IPR002656">
    <property type="entry name" value="Acyl_transf_3_dom"/>
</dbReference>
<feature type="transmembrane region" description="Helical" evidence="1">
    <location>
        <begin position="171"/>
        <end position="195"/>
    </location>
</feature>
<reference evidence="5" key="2">
    <citation type="submission" date="2020-10" db="UniProtKB">
        <authorList>
            <consortium name="WormBaseParasite"/>
        </authorList>
    </citation>
    <scope>IDENTIFICATION</scope>
</reference>
<dbReference type="GO" id="GO:0000271">
    <property type="term" value="P:polysaccharide biosynthetic process"/>
    <property type="evidence" value="ECO:0007669"/>
    <property type="project" value="TreeGrafter"/>
</dbReference>
<keyword evidence="4" id="KW-1185">Reference proteome</keyword>
<dbReference type="Proteomes" id="UP000492821">
    <property type="component" value="Unassembled WGS sequence"/>
</dbReference>
<feature type="transmembrane region" description="Helical" evidence="1">
    <location>
        <begin position="48"/>
        <end position="64"/>
    </location>
</feature>
<reference evidence="4" key="1">
    <citation type="journal article" date="2013" name="Genetics">
        <title>The draft genome and transcriptome of Panagrellus redivivus are shaped by the harsh demands of a free-living lifestyle.</title>
        <authorList>
            <person name="Srinivasan J."/>
            <person name="Dillman A.R."/>
            <person name="Macchietto M.G."/>
            <person name="Heikkinen L."/>
            <person name="Lakso M."/>
            <person name="Fracchia K.M."/>
            <person name="Antoshechkin I."/>
            <person name="Mortazavi A."/>
            <person name="Wong G."/>
            <person name="Sternberg P.W."/>
        </authorList>
    </citation>
    <scope>NUCLEOTIDE SEQUENCE [LARGE SCALE GENOMIC DNA]</scope>
    <source>
        <strain evidence="4">MT8872</strain>
    </source>
</reference>
<dbReference type="AlphaFoldDB" id="A0A7E4W077"/>
<feature type="transmembrane region" description="Helical" evidence="1">
    <location>
        <begin position="344"/>
        <end position="368"/>
    </location>
</feature>
<feature type="transmembrane region" description="Helical" evidence="1">
    <location>
        <begin position="313"/>
        <end position="332"/>
    </location>
</feature>
<organism evidence="4 5">
    <name type="scientific">Panagrellus redivivus</name>
    <name type="common">Microworm</name>
    <dbReference type="NCBI Taxonomy" id="6233"/>
    <lineage>
        <taxon>Eukaryota</taxon>
        <taxon>Metazoa</taxon>
        <taxon>Ecdysozoa</taxon>
        <taxon>Nematoda</taxon>
        <taxon>Chromadorea</taxon>
        <taxon>Rhabditida</taxon>
        <taxon>Tylenchina</taxon>
        <taxon>Panagrolaimomorpha</taxon>
        <taxon>Panagrolaimoidea</taxon>
        <taxon>Panagrolaimidae</taxon>
        <taxon>Panagrellus</taxon>
    </lineage>
</organism>
<sequence length="697" mass="78918">MTITRFSSVEYSCPESKVNDDDMEAVPLIEPPVINPQCQKTKRNDIQLLRFLAIAAVLGFHLRPKSIPQGYLGVDIFFVISGYLMTVVTSSSQGVITIVTVSRFYERRLKRLCPVYLLTVFSTLIAGYFLLVQTDYTSLQKDSTWALVFGTNIQAMLKHDDYFQFESDYKFLLHTWSLSVEMQFYAVAPFILAMIARSNRPLLTNNILIGLSLAFQSIVPSSIWRFECVVSRIWQFLMGTTVFYLEKQSDAITKTMSTTKTISGALVLVTLLLAPELSHHVAYTVTVRVVTTLLTAIIMYYSTTVNEMIALKLITYVMTLIGDASYSIYLIHWPMILFAKYMDIFNSCGVYILVPFILTAALIQYFIFEKPLVTTTTVRVFVICGIFYLFATPFVFLPSHTGPQDTNNGSNVSLIKMDPMLANLKIAHDCHHDRLTELKHCPHAPELDAIVPNTTTANVNFCGFKVGKFTIFVTGNSYAQYQVNAVQKALEGQFKMIYFVARPACLAFDGMNEMSALFANCPEIIGLTDKILKTLKPDITVIIQRIDNNSHFVSGKVGNITTVKYLQNVFENYSKYTQKILVVEPNANVSYTVPTELAKALKYGRPIDNFTISLKDYKKRIDPSMNQVISAMKSCPKCEPIWIRQQLCDHEKCYLYDRKTKLGFYCDTSHMSTLGDDLIMPAYEAAFKKTLKELRTA</sequence>
<dbReference type="WBParaSite" id="Pan_g5824.t1">
    <property type="protein sequence ID" value="Pan_g5824.t1"/>
    <property type="gene ID" value="Pan_g5824"/>
</dbReference>
<proteinExistence type="predicted"/>
<evidence type="ECO:0000313" key="5">
    <source>
        <dbReference type="WBParaSite" id="Pan_g5824.t1"/>
    </source>
</evidence>
<feature type="transmembrane region" description="Helical" evidence="1">
    <location>
        <begin position="202"/>
        <end position="223"/>
    </location>
</feature>
<feature type="transmembrane region" description="Helical" evidence="1">
    <location>
        <begin position="113"/>
        <end position="131"/>
    </location>
</feature>
<evidence type="ECO:0000256" key="1">
    <source>
        <dbReference type="SAM" id="Phobius"/>
    </source>
</evidence>
<dbReference type="InterPro" id="IPR050879">
    <property type="entry name" value="Acyltransferase_3"/>
</dbReference>
<name>A0A7E4W077_PANRE</name>
<evidence type="ECO:0000259" key="3">
    <source>
        <dbReference type="Pfam" id="PF19040"/>
    </source>
</evidence>
<evidence type="ECO:0000259" key="2">
    <source>
        <dbReference type="Pfam" id="PF01757"/>
    </source>
</evidence>
<keyword evidence="1" id="KW-0812">Transmembrane</keyword>
<dbReference type="PANTHER" id="PTHR23028">
    <property type="entry name" value="ACETYLTRANSFERASE"/>
    <property type="match status" value="1"/>
</dbReference>
<feature type="domain" description="SGNH" evidence="3">
    <location>
        <begin position="460"/>
        <end position="684"/>
    </location>
</feature>
<dbReference type="Pfam" id="PF01757">
    <property type="entry name" value="Acyl_transf_3"/>
    <property type="match status" value="1"/>
</dbReference>
<feature type="transmembrane region" description="Helical" evidence="1">
    <location>
        <begin position="76"/>
        <end position="101"/>
    </location>
</feature>
<accession>A0A7E4W077</accession>
<keyword evidence="1" id="KW-0472">Membrane</keyword>
<protein>
    <submittedName>
        <fullName evidence="5">Acyl_transf_3 domain-containing protein</fullName>
    </submittedName>
</protein>
<dbReference type="InterPro" id="IPR043968">
    <property type="entry name" value="SGNH"/>
</dbReference>
<keyword evidence="1" id="KW-1133">Transmembrane helix</keyword>
<dbReference type="GO" id="GO:0016747">
    <property type="term" value="F:acyltransferase activity, transferring groups other than amino-acyl groups"/>
    <property type="evidence" value="ECO:0007669"/>
    <property type="project" value="InterPro"/>
</dbReference>
<dbReference type="Pfam" id="PF19040">
    <property type="entry name" value="SGNH"/>
    <property type="match status" value="1"/>
</dbReference>
<feature type="transmembrane region" description="Helical" evidence="1">
    <location>
        <begin position="380"/>
        <end position="397"/>
    </location>
</feature>
<feature type="transmembrane region" description="Helical" evidence="1">
    <location>
        <begin position="281"/>
        <end position="301"/>
    </location>
</feature>
<feature type="domain" description="Acyltransferase 3" evidence="2">
    <location>
        <begin position="45"/>
        <end position="358"/>
    </location>
</feature>
<dbReference type="GO" id="GO:0016020">
    <property type="term" value="C:membrane"/>
    <property type="evidence" value="ECO:0007669"/>
    <property type="project" value="TreeGrafter"/>
</dbReference>
<evidence type="ECO:0000313" key="4">
    <source>
        <dbReference type="Proteomes" id="UP000492821"/>
    </source>
</evidence>
<dbReference type="PANTHER" id="PTHR23028:SF53">
    <property type="entry name" value="ACYL_TRANSF_3 DOMAIN-CONTAINING PROTEIN"/>
    <property type="match status" value="1"/>
</dbReference>